<sequence length="586" mass="61977">MAQPTESIKAQPPPEVRLEKLLHPDIPPTSSQTQDTVQQEAPQQQHEPTPRNGQLSPSSAAVASTVADSSYNDSTANKNSHNSATTDGTATGGINGTEHKETNQAAACSERSTGEAAPLLAASALAVAAGPPQPAGPVAILCPPQDSTARQHTTRDGQNGQNGTRNSGDAPLSHSLSMNHGQPPPVGPPRQGQIGYSGPSPYQPPHQLPPQAQQQPSPMHAATQYAYQTQTLPHQHHDPYRAPPPALPSMRTFDPPQPQQQPQQHPPQQVAPLHTSYTMGAPMGQPIGAPMAAPMVLGAPPQLGPGPGPGPGPSGMTFYNTTIPASPYGIPIDANGMRYALLPDVDPRIILANRQKKEIKRRTKTGCLTCRKRRIKCDEGHPTCNNCRKSKRDCLGYDPIFKPQPTPQSHPPAPVRIQPAPSSTSNNTALATPGLASPATTTTVAPSSPLPYQAPVVPSSYPQAVEASLPSSVPRSEAGYEYSSTAIDPALRGPDNTPRSFDHSSRTYDNATRQPDSAPRPVEHSPQGLDPRLGTVDSALRTAQPAAHTFPASSYQPTRAEAGQVHPGEQQYPPPQPRGGWTNSFP</sequence>
<keyword evidence="1" id="KW-0479">Metal-binding</keyword>
<evidence type="ECO:0000256" key="4">
    <source>
        <dbReference type="ARBA" id="ARBA00023125"/>
    </source>
</evidence>
<dbReference type="STRING" id="177199.A0A420XWP8"/>
<dbReference type="OrthoDB" id="5375558at2759"/>
<keyword evidence="2" id="KW-0862">Zinc</keyword>
<feature type="compositionally biased region" description="Polar residues" evidence="7">
    <location>
        <begin position="420"/>
        <end position="430"/>
    </location>
</feature>
<evidence type="ECO:0000256" key="1">
    <source>
        <dbReference type="ARBA" id="ARBA00022723"/>
    </source>
</evidence>
<feature type="compositionally biased region" description="Polar residues" evidence="7">
    <location>
        <begin position="145"/>
        <end position="167"/>
    </location>
</feature>
<keyword evidence="3" id="KW-0805">Transcription regulation</keyword>
<dbReference type="InterPro" id="IPR052360">
    <property type="entry name" value="Transcr_Regulatory_Proteins"/>
</dbReference>
<feature type="compositionally biased region" description="Low complexity" evidence="7">
    <location>
        <begin position="436"/>
        <end position="446"/>
    </location>
</feature>
<dbReference type="GO" id="GO:0000981">
    <property type="term" value="F:DNA-binding transcription factor activity, RNA polymerase II-specific"/>
    <property type="evidence" value="ECO:0007669"/>
    <property type="project" value="InterPro"/>
</dbReference>
<dbReference type="InterPro" id="IPR036864">
    <property type="entry name" value="Zn2-C6_fun-type_DNA-bd_sf"/>
</dbReference>
<dbReference type="CDD" id="cd00067">
    <property type="entry name" value="GAL4"/>
    <property type="match status" value="1"/>
</dbReference>
<dbReference type="PANTHER" id="PTHR36206">
    <property type="entry name" value="ASPERCRYPTIN BIOSYNTHESIS CLUSTER-SPECIFIC TRANSCRIPTION REGULATOR ATNN-RELATED"/>
    <property type="match status" value="1"/>
</dbReference>
<reference evidence="9 10" key="1">
    <citation type="submission" date="2018-08" db="EMBL/GenBank/DDBJ databases">
        <title>Draft genome of the lignicolous fungus Coniochaeta pulveracea.</title>
        <authorList>
            <person name="Borstlap C.J."/>
            <person name="De Witt R.N."/>
            <person name="Botha A."/>
            <person name="Volschenk H."/>
        </authorList>
    </citation>
    <scope>NUCLEOTIDE SEQUENCE [LARGE SCALE GENOMIC DNA]</scope>
    <source>
        <strain evidence="9 10">CAB683</strain>
    </source>
</reference>
<dbReference type="GO" id="GO:0003677">
    <property type="term" value="F:DNA binding"/>
    <property type="evidence" value="ECO:0007669"/>
    <property type="project" value="UniProtKB-KW"/>
</dbReference>
<accession>A0A420XWP8</accession>
<dbReference type="PROSITE" id="PS50048">
    <property type="entry name" value="ZN2_CY6_FUNGAL_2"/>
    <property type="match status" value="1"/>
</dbReference>
<dbReference type="GO" id="GO:0008270">
    <property type="term" value="F:zinc ion binding"/>
    <property type="evidence" value="ECO:0007669"/>
    <property type="project" value="InterPro"/>
</dbReference>
<dbReference type="Gene3D" id="4.10.240.10">
    <property type="entry name" value="Zn(2)-C6 fungal-type DNA-binding domain"/>
    <property type="match status" value="1"/>
</dbReference>
<name>A0A420XWP8_9PEZI</name>
<feature type="region of interest" description="Disordered" evidence="7">
    <location>
        <begin position="1"/>
        <end position="115"/>
    </location>
</feature>
<organism evidence="9 10">
    <name type="scientific">Coniochaeta pulveracea</name>
    <dbReference type="NCBI Taxonomy" id="177199"/>
    <lineage>
        <taxon>Eukaryota</taxon>
        <taxon>Fungi</taxon>
        <taxon>Dikarya</taxon>
        <taxon>Ascomycota</taxon>
        <taxon>Pezizomycotina</taxon>
        <taxon>Sordariomycetes</taxon>
        <taxon>Sordariomycetidae</taxon>
        <taxon>Coniochaetales</taxon>
        <taxon>Coniochaetaceae</taxon>
        <taxon>Coniochaeta</taxon>
    </lineage>
</organism>
<dbReference type="SUPFAM" id="SSF57701">
    <property type="entry name" value="Zn2/Cys6 DNA-binding domain"/>
    <property type="match status" value="1"/>
</dbReference>
<dbReference type="SMART" id="SM00066">
    <property type="entry name" value="GAL4"/>
    <property type="match status" value="1"/>
</dbReference>
<dbReference type="Pfam" id="PF00172">
    <property type="entry name" value="Zn_clus"/>
    <property type="match status" value="1"/>
</dbReference>
<dbReference type="InterPro" id="IPR001138">
    <property type="entry name" value="Zn2Cys6_DnaBD"/>
</dbReference>
<dbReference type="PROSITE" id="PS00463">
    <property type="entry name" value="ZN2_CY6_FUNGAL_1"/>
    <property type="match status" value="1"/>
</dbReference>
<feature type="region of interest" description="Disordered" evidence="7">
    <location>
        <begin position="129"/>
        <end position="276"/>
    </location>
</feature>
<feature type="region of interest" description="Disordered" evidence="7">
    <location>
        <begin position="398"/>
        <end position="446"/>
    </location>
</feature>
<keyword evidence="6" id="KW-0539">Nucleus</keyword>
<evidence type="ECO:0000256" key="6">
    <source>
        <dbReference type="ARBA" id="ARBA00023242"/>
    </source>
</evidence>
<evidence type="ECO:0000256" key="3">
    <source>
        <dbReference type="ARBA" id="ARBA00023015"/>
    </source>
</evidence>
<feature type="compositionally biased region" description="Pro residues" evidence="7">
    <location>
        <begin position="402"/>
        <end position="414"/>
    </location>
</feature>
<feature type="domain" description="Zn(2)-C6 fungal-type" evidence="8">
    <location>
        <begin position="366"/>
        <end position="394"/>
    </location>
</feature>
<dbReference type="PANTHER" id="PTHR36206:SF13">
    <property type="entry name" value="TRANSCRIPTIONAL REGULATORY PROTEIN MOC3"/>
    <property type="match status" value="1"/>
</dbReference>
<keyword evidence="10" id="KW-1185">Reference proteome</keyword>
<evidence type="ECO:0000256" key="5">
    <source>
        <dbReference type="ARBA" id="ARBA00023163"/>
    </source>
</evidence>
<gene>
    <name evidence="9" type="ORF">DL546_000683</name>
</gene>
<evidence type="ECO:0000313" key="9">
    <source>
        <dbReference type="EMBL" id="RKU39989.1"/>
    </source>
</evidence>
<dbReference type="AlphaFoldDB" id="A0A420XWP8"/>
<feature type="compositionally biased region" description="Polar residues" evidence="7">
    <location>
        <begin position="71"/>
        <end position="89"/>
    </location>
</feature>
<evidence type="ECO:0000256" key="7">
    <source>
        <dbReference type="SAM" id="MobiDB-lite"/>
    </source>
</evidence>
<evidence type="ECO:0000259" key="8">
    <source>
        <dbReference type="PROSITE" id="PS50048"/>
    </source>
</evidence>
<proteinExistence type="predicted"/>
<feature type="compositionally biased region" description="Low complexity" evidence="7">
    <location>
        <begin position="56"/>
        <end position="70"/>
    </location>
</feature>
<feature type="compositionally biased region" description="Polar residues" evidence="7">
    <location>
        <begin position="28"/>
        <end position="55"/>
    </location>
</feature>
<dbReference type="Proteomes" id="UP000275385">
    <property type="component" value="Unassembled WGS sequence"/>
</dbReference>
<feature type="compositionally biased region" description="Low complexity" evidence="7">
    <location>
        <begin position="209"/>
        <end position="218"/>
    </location>
</feature>
<protein>
    <recommendedName>
        <fullName evidence="8">Zn(2)-C6 fungal-type domain-containing protein</fullName>
    </recommendedName>
</protein>
<comment type="caution">
    <text evidence="9">The sequence shown here is derived from an EMBL/GenBank/DDBJ whole genome shotgun (WGS) entry which is preliminary data.</text>
</comment>
<feature type="region of interest" description="Disordered" evidence="7">
    <location>
        <begin position="484"/>
        <end position="586"/>
    </location>
</feature>
<evidence type="ECO:0000313" key="10">
    <source>
        <dbReference type="Proteomes" id="UP000275385"/>
    </source>
</evidence>
<evidence type="ECO:0000256" key="2">
    <source>
        <dbReference type="ARBA" id="ARBA00022833"/>
    </source>
</evidence>
<keyword evidence="4" id="KW-0238">DNA-binding</keyword>
<keyword evidence="5" id="KW-0804">Transcription</keyword>
<dbReference type="EMBL" id="QVQW01000128">
    <property type="protein sequence ID" value="RKU39989.1"/>
    <property type="molecule type" value="Genomic_DNA"/>
</dbReference>